<accession>A0A6J7XQJ5</accession>
<evidence type="ECO:0000256" key="1">
    <source>
        <dbReference type="SAM" id="Phobius"/>
    </source>
</evidence>
<name>A0A6J7XQJ5_9CAUD</name>
<protein>
    <submittedName>
        <fullName evidence="2">Uncharacterized protein</fullName>
    </submittedName>
</protein>
<feature type="transmembrane region" description="Helical" evidence="1">
    <location>
        <begin position="35"/>
        <end position="58"/>
    </location>
</feature>
<proteinExistence type="predicted"/>
<keyword evidence="1" id="KW-0812">Transmembrane</keyword>
<evidence type="ECO:0000313" key="2">
    <source>
        <dbReference type="EMBL" id="CAB5238778.1"/>
    </source>
</evidence>
<keyword evidence="1" id="KW-1133">Transmembrane helix</keyword>
<sequence>MANIDATDARLSTHEAVCAERYEQIKARLKRIEGILMKTAGVMLVSMTGTIFAAIWIAK</sequence>
<gene>
    <name evidence="2" type="ORF">UFOVP751_20</name>
</gene>
<reference evidence="2" key="1">
    <citation type="submission" date="2020-05" db="EMBL/GenBank/DDBJ databases">
        <authorList>
            <person name="Chiriac C."/>
            <person name="Salcher M."/>
            <person name="Ghai R."/>
            <person name="Kavagutti S V."/>
        </authorList>
    </citation>
    <scope>NUCLEOTIDE SEQUENCE</scope>
</reference>
<dbReference type="EMBL" id="LR798465">
    <property type="protein sequence ID" value="CAB5238778.1"/>
    <property type="molecule type" value="Genomic_DNA"/>
</dbReference>
<keyword evidence="1" id="KW-0472">Membrane</keyword>
<organism evidence="2">
    <name type="scientific">uncultured Caudovirales phage</name>
    <dbReference type="NCBI Taxonomy" id="2100421"/>
    <lineage>
        <taxon>Viruses</taxon>
        <taxon>Duplodnaviria</taxon>
        <taxon>Heunggongvirae</taxon>
        <taxon>Uroviricota</taxon>
        <taxon>Caudoviricetes</taxon>
        <taxon>Peduoviridae</taxon>
        <taxon>Maltschvirus</taxon>
        <taxon>Maltschvirus maltsch</taxon>
    </lineage>
</organism>